<feature type="signal peptide" evidence="1">
    <location>
        <begin position="1"/>
        <end position="21"/>
    </location>
</feature>
<accession>A0A183DGA4</accession>
<dbReference type="Proteomes" id="UP000271098">
    <property type="component" value="Unassembled WGS sequence"/>
</dbReference>
<protein>
    <submittedName>
        <fullName evidence="4">Secreted protein</fullName>
    </submittedName>
</protein>
<dbReference type="EMBL" id="UYRT01020833">
    <property type="protein sequence ID" value="VDK59507.1"/>
    <property type="molecule type" value="Genomic_DNA"/>
</dbReference>
<evidence type="ECO:0000256" key="1">
    <source>
        <dbReference type="SAM" id="SignalP"/>
    </source>
</evidence>
<dbReference type="AlphaFoldDB" id="A0A183DGA4"/>
<keyword evidence="1" id="KW-0732">Signal</keyword>
<feature type="chain" id="PRO_5043138768" evidence="1">
    <location>
        <begin position="22"/>
        <end position="69"/>
    </location>
</feature>
<name>A0A183DGA4_9BILA</name>
<dbReference type="WBParaSite" id="GPUH_0000775401-mRNA-1">
    <property type="protein sequence ID" value="GPUH_0000775401-mRNA-1"/>
    <property type="gene ID" value="GPUH_0000775401"/>
</dbReference>
<proteinExistence type="predicted"/>
<evidence type="ECO:0000313" key="2">
    <source>
        <dbReference type="EMBL" id="VDK59507.1"/>
    </source>
</evidence>
<keyword evidence="3" id="KW-1185">Reference proteome</keyword>
<reference evidence="2 3" key="2">
    <citation type="submission" date="2018-11" db="EMBL/GenBank/DDBJ databases">
        <authorList>
            <consortium name="Pathogen Informatics"/>
        </authorList>
    </citation>
    <scope>NUCLEOTIDE SEQUENCE [LARGE SCALE GENOMIC DNA]</scope>
</reference>
<sequence>MDHIVMRQIFLAFFTLSAIFAEDQDTFSQQFRKQCSESSLCQFFEVLNDLNDESTSEWSMLKCESTLLH</sequence>
<organism evidence="4">
    <name type="scientific">Gongylonema pulchrum</name>
    <dbReference type="NCBI Taxonomy" id="637853"/>
    <lineage>
        <taxon>Eukaryota</taxon>
        <taxon>Metazoa</taxon>
        <taxon>Ecdysozoa</taxon>
        <taxon>Nematoda</taxon>
        <taxon>Chromadorea</taxon>
        <taxon>Rhabditida</taxon>
        <taxon>Spirurina</taxon>
        <taxon>Spiruromorpha</taxon>
        <taxon>Spiruroidea</taxon>
        <taxon>Gongylonematidae</taxon>
        <taxon>Gongylonema</taxon>
    </lineage>
</organism>
<reference evidence="4" key="1">
    <citation type="submission" date="2016-06" db="UniProtKB">
        <authorList>
            <consortium name="WormBaseParasite"/>
        </authorList>
    </citation>
    <scope>IDENTIFICATION</scope>
</reference>
<evidence type="ECO:0000313" key="3">
    <source>
        <dbReference type="Proteomes" id="UP000271098"/>
    </source>
</evidence>
<gene>
    <name evidence="2" type="ORF">GPUH_LOCUS7746</name>
</gene>
<evidence type="ECO:0000313" key="4">
    <source>
        <dbReference type="WBParaSite" id="GPUH_0000775401-mRNA-1"/>
    </source>
</evidence>